<feature type="transmembrane region" description="Helical" evidence="8">
    <location>
        <begin position="51"/>
        <end position="77"/>
    </location>
</feature>
<dbReference type="InterPro" id="IPR005045">
    <property type="entry name" value="CDC50/LEM3_fam"/>
</dbReference>
<dbReference type="GO" id="GO:0005886">
    <property type="term" value="C:plasma membrane"/>
    <property type="evidence" value="ECO:0007669"/>
    <property type="project" value="TreeGrafter"/>
</dbReference>
<proteinExistence type="inferred from homology"/>
<evidence type="ECO:0000313" key="9">
    <source>
        <dbReference type="Proteomes" id="UP000887575"/>
    </source>
</evidence>
<dbReference type="GO" id="GO:0005783">
    <property type="term" value="C:endoplasmic reticulum"/>
    <property type="evidence" value="ECO:0007669"/>
    <property type="project" value="TreeGrafter"/>
</dbReference>
<evidence type="ECO:0000256" key="6">
    <source>
        <dbReference type="PIRNR" id="PIRNR015840"/>
    </source>
</evidence>
<evidence type="ECO:0000313" key="10">
    <source>
        <dbReference type="WBParaSite" id="MBELARI_LOCUS5669.2"/>
    </source>
</evidence>
<keyword evidence="5 6" id="KW-0472">Membrane</keyword>
<evidence type="ECO:0000256" key="7">
    <source>
        <dbReference type="SAM" id="MobiDB-lite"/>
    </source>
</evidence>
<keyword evidence="3 8" id="KW-0812">Transmembrane</keyword>
<accession>A0AAF3FIS5</accession>
<protein>
    <submittedName>
        <fullName evidence="10">Cell cycle control protein 50A</fullName>
    </submittedName>
</protein>
<feature type="transmembrane region" description="Helical" evidence="8">
    <location>
        <begin position="321"/>
        <end position="345"/>
    </location>
</feature>
<dbReference type="AlphaFoldDB" id="A0AAF3FIS5"/>
<dbReference type="PANTHER" id="PTHR10926">
    <property type="entry name" value="CELL CYCLE CONTROL PROTEIN 50"/>
    <property type="match status" value="1"/>
</dbReference>
<evidence type="ECO:0000256" key="2">
    <source>
        <dbReference type="ARBA" id="ARBA00009457"/>
    </source>
</evidence>
<evidence type="ECO:0000256" key="4">
    <source>
        <dbReference type="ARBA" id="ARBA00022989"/>
    </source>
</evidence>
<dbReference type="PANTHER" id="PTHR10926:SF0">
    <property type="entry name" value="CDC50, ISOFORM A"/>
    <property type="match status" value="1"/>
</dbReference>
<comment type="similarity">
    <text evidence="2 6">Belongs to the CDC50/LEM3 family.</text>
</comment>
<sequence length="361" mass="40199">MAGNEVRNRGNVNASPSAAPATTAEPDEKVLKNRPKASALRQQRLPAWQPILTATTVIPAVFCVGIVFIPIGVALYLASSGVEEFRVDYSQKCTIGQPCTVPITIEKDMEGKVFFYYFLSNYYQNHRRYVKSRNDQQYMGNYDSTTDCEPFDKMSMPDGTEKKILPCGAIANSMFNDTFMLFTDNVAGIPANTNVTMTTDGVIWEVDEQRKFKNPSSDWKDGDCTPFQNYTKPPNWPVPICQMHGGMQNVDFIVWMRTAALPSFRKLHRILQPDGLGHFTNGLPKGSYRLQVQNNYPVSTFGGTKEFVISTTSWAGGKNGFLGVAYMAVGSLAILLGIIFIIIHIKFGHSVDELSNINRQS</sequence>
<reference evidence="10" key="1">
    <citation type="submission" date="2024-02" db="UniProtKB">
        <authorList>
            <consortium name="WormBaseParasite"/>
        </authorList>
    </citation>
    <scope>IDENTIFICATION</scope>
</reference>
<dbReference type="PIRSF" id="PIRSF015840">
    <property type="entry name" value="DUF284_TM_euk"/>
    <property type="match status" value="1"/>
</dbReference>
<organism evidence="9 10">
    <name type="scientific">Mesorhabditis belari</name>
    <dbReference type="NCBI Taxonomy" id="2138241"/>
    <lineage>
        <taxon>Eukaryota</taxon>
        <taxon>Metazoa</taxon>
        <taxon>Ecdysozoa</taxon>
        <taxon>Nematoda</taxon>
        <taxon>Chromadorea</taxon>
        <taxon>Rhabditida</taxon>
        <taxon>Rhabditina</taxon>
        <taxon>Rhabditomorpha</taxon>
        <taxon>Rhabditoidea</taxon>
        <taxon>Rhabditidae</taxon>
        <taxon>Mesorhabditinae</taxon>
        <taxon>Mesorhabditis</taxon>
    </lineage>
</organism>
<feature type="compositionally biased region" description="Low complexity" evidence="7">
    <location>
        <begin position="14"/>
        <end position="24"/>
    </location>
</feature>
<feature type="region of interest" description="Disordered" evidence="7">
    <location>
        <begin position="1"/>
        <end position="31"/>
    </location>
</feature>
<keyword evidence="4 8" id="KW-1133">Transmembrane helix</keyword>
<dbReference type="GO" id="GO:0005794">
    <property type="term" value="C:Golgi apparatus"/>
    <property type="evidence" value="ECO:0007669"/>
    <property type="project" value="TreeGrafter"/>
</dbReference>
<comment type="subcellular location">
    <subcellularLocation>
        <location evidence="1">Membrane</location>
        <topology evidence="1">Multi-pass membrane protein</topology>
    </subcellularLocation>
</comment>
<keyword evidence="9" id="KW-1185">Reference proteome</keyword>
<evidence type="ECO:0000256" key="8">
    <source>
        <dbReference type="SAM" id="Phobius"/>
    </source>
</evidence>
<name>A0AAF3FIS5_9BILA</name>
<dbReference type="WBParaSite" id="MBELARI_LOCUS5669.2">
    <property type="protein sequence ID" value="MBELARI_LOCUS5669.2"/>
    <property type="gene ID" value="MBELARI_LOCUS5669"/>
</dbReference>
<evidence type="ECO:0000256" key="5">
    <source>
        <dbReference type="ARBA" id="ARBA00023136"/>
    </source>
</evidence>
<evidence type="ECO:0000256" key="3">
    <source>
        <dbReference type="ARBA" id="ARBA00022692"/>
    </source>
</evidence>
<evidence type="ECO:0000256" key="1">
    <source>
        <dbReference type="ARBA" id="ARBA00004141"/>
    </source>
</evidence>
<dbReference type="Pfam" id="PF03381">
    <property type="entry name" value="CDC50"/>
    <property type="match status" value="1"/>
</dbReference>
<dbReference type="Proteomes" id="UP000887575">
    <property type="component" value="Unassembled WGS sequence"/>
</dbReference>